<comment type="caution">
    <text evidence="2">The sequence shown here is derived from an EMBL/GenBank/DDBJ whole genome shotgun (WGS) entry which is preliminary data.</text>
</comment>
<accession>A0ABR1K1H8</accession>
<protein>
    <submittedName>
        <fullName evidence="2">Uncharacterized protein</fullName>
    </submittedName>
</protein>
<dbReference type="Proteomes" id="UP001498398">
    <property type="component" value="Unassembled WGS sequence"/>
</dbReference>
<keyword evidence="1" id="KW-0175">Coiled coil</keyword>
<evidence type="ECO:0000313" key="2">
    <source>
        <dbReference type="EMBL" id="KAK7470865.1"/>
    </source>
</evidence>
<name>A0ABR1K1H8_9AGAR</name>
<organism evidence="2 3">
    <name type="scientific">Marasmiellus scandens</name>
    <dbReference type="NCBI Taxonomy" id="2682957"/>
    <lineage>
        <taxon>Eukaryota</taxon>
        <taxon>Fungi</taxon>
        <taxon>Dikarya</taxon>
        <taxon>Basidiomycota</taxon>
        <taxon>Agaricomycotina</taxon>
        <taxon>Agaricomycetes</taxon>
        <taxon>Agaricomycetidae</taxon>
        <taxon>Agaricales</taxon>
        <taxon>Marasmiineae</taxon>
        <taxon>Omphalotaceae</taxon>
        <taxon>Marasmiellus</taxon>
    </lineage>
</organism>
<evidence type="ECO:0000313" key="3">
    <source>
        <dbReference type="Proteomes" id="UP001498398"/>
    </source>
</evidence>
<keyword evidence="3" id="KW-1185">Reference proteome</keyword>
<feature type="coiled-coil region" evidence="1">
    <location>
        <begin position="352"/>
        <end position="379"/>
    </location>
</feature>
<dbReference type="EMBL" id="JBANRG010000002">
    <property type="protein sequence ID" value="KAK7470865.1"/>
    <property type="molecule type" value="Genomic_DNA"/>
</dbReference>
<gene>
    <name evidence="2" type="ORF">VKT23_002281</name>
</gene>
<reference evidence="2 3" key="1">
    <citation type="submission" date="2024-01" db="EMBL/GenBank/DDBJ databases">
        <title>A draft genome for the cacao thread blight pathogen Marasmiellus scandens.</title>
        <authorList>
            <person name="Baruah I.K."/>
            <person name="Leung J."/>
            <person name="Bukari Y."/>
            <person name="Amoako-Attah I."/>
            <person name="Meinhardt L.W."/>
            <person name="Bailey B.A."/>
            <person name="Cohen S.P."/>
        </authorList>
    </citation>
    <scope>NUCLEOTIDE SEQUENCE [LARGE SCALE GENOMIC DNA]</scope>
    <source>
        <strain evidence="2 3">GH-19</strain>
    </source>
</reference>
<evidence type="ECO:0000256" key="1">
    <source>
        <dbReference type="SAM" id="Coils"/>
    </source>
</evidence>
<proteinExistence type="predicted"/>
<sequence length="396" mass="43810">MTIHDETRHRCKTIFTSDSYSSNDLCRGDLQVTTSRRELLRDIQATIDLDEKNTKSLLQAFGIGLDSTPPPSKAVQLSTTRLHPEVSQQSFHISDPDISFPHIHVSKQAKLAAVDVPSISSENPFLSTPLRMKYFPKLSPTILRSLLRSPSPRIPTPDDSFSEAPVSNPKAMIGLIPKAETEECNVLYPPTPPMTDKIACRSTFQSPVYTPHTRADRSLKLASPNSIVDNRFDSDNSLLSSPVDSLQSSLAQLAVTDDTPIDFYPSSPGDSSALFMFLPCTSPSQCVADEIKAAGDTPDERQRVLMSLLRSPPHWDSSALKITIPSAVNTPHRAFPSSRVMRSPGFLEIEFAELLEQRAAEEENDAIRLRAMAERLELLARRRRELSSMMAGQGLI</sequence>